<accession>A0A382HJT1</accession>
<evidence type="ECO:0008006" key="2">
    <source>
        <dbReference type="Google" id="ProtNLM"/>
    </source>
</evidence>
<evidence type="ECO:0000313" key="1">
    <source>
        <dbReference type="EMBL" id="SVB87614.1"/>
    </source>
</evidence>
<dbReference type="AlphaFoldDB" id="A0A382HJT1"/>
<dbReference type="EMBL" id="UINC01061732">
    <property type="protein sequence ID" value="SVB87614.1"/>
    <property type="molecule type" value="Genomic_DNA"/>
</dbReference>
<dbReference type="SUPFAM" id="SSF51197">
    <property type="entry name" value="Clavaminate synthase-like"/>
    <property type="match status" value="1"/>
</dbReference>
<dbReference type="Pfam" id="PF05721">
    <property type="entry name" value="PhyH"/>
    <property type="match status" value="1"/>
</dbReference>
<dbReference type="Gene3D" id="2.60.120.620">
    <property type="entry name" value="q2cbj1_9rhob like domain"/>
    <property type="match status" value="1"/>
</dbReference>
<dbReference type="InterPro" id="IPR008775">
    <property type="entry name" value="Phytyl_CoA_dOase-like"/>
</dbReference>
<proteinExistence type="predicted"/>
<protein>
    <recommendedName>
        <fullName evidence="2">Phytanoyl-CoA dioxygenase family protein</fullName>
    </recommendedName>
</protein>
<gene>
    <name evidence="1" type="ORF">METZ01_LOCUS240468</name>
</gene>
<reference evidence="1" key="1">
    <citation type="submission" date="2018-05" db="EMBL/GenBank/DDBJ databases">
        <authorList>
            <person name="Lanie J.A."/>
            <person name="Ng W.-L."/>
            <person name="Kazmierczak K.M."/>
            <person name="Andrzejewski T.M."/>
            <person name="Davidsen T.M."/>
            <person name="Wayne K.J."/>
            <person name="Tettelin H."/>
            <person name="Glass J.I."/>
            <person name="Rusch D."/>
            <person name="Podicherti R."/>
            <person name="Tsui H.-C.T."/>
            <person name="Winkler M.E."/>
        </authorList>
    </citation>
    <scope>NUCLEOTIDE SEQUENCE</scope>
</reference>
<sequence>DGSSTRIFYILDDDPLFLDMVDYGPMWPYITGLLNEHPHHHASDATVEYGPKDRPMGWHVDGHDDGYRNLGTPIPFLQLKIGYYLSDMTEAGQGNLCIVPGSHKTSYEPSEEDKKRSDLFLGAIEICGLPGTAILFHNALWHSGGPWTREDGRRIMLYYAYEHPWMIASQEHWGYSRTFYNQLAPERHKLFHGFLFDPPEHRWR</sequence>
<organism evidence="1">
    <name type="scientific">marine metagenome</name>
    <dbReference type="NCBI Taxonomy" id="408172"/>
    <lineage>
        <taxon>unclassified sequences</taxon>
        <taxon>metagenomes</taxon>
        <taxon>ecological metagenomes</taxon>
    </lineage>
</organism>
<feature type="non-terminal residue" evidence="1">
    <location>
        <position position="1"/>
    </location>
</feature>
<name>A0A382HJT1_9ZZZZ</name>